<dbReference type="RefSeq" id="WP_117680386.1">
    <property type="nucleotide sequence ID" value="NZ_QSRJ01000018.1"/>
</dbReference>
<name>A0A3E4QNH0_9ACTN</name>
<accession>A0A3E4QNH0</accession>
<dbReference type="InterPro" id="IPR036388">
    <property type="entry name" value="WH-like_DNA-bd_sf"/>
</dbReference>
<comment type="caution">
    <text evidence="1">The sequence shown here is derived from an EMBL/GenBank/DDBJ whole genome shotgun (WGS) entry which is preliminary data.</text>
</comment>
<reference evidence="1 2" key="1">
    <citation type="submission" date="2018-08" db="EMBL/GenBank/DDBJ databases">
        <title>A genome reference for cultivated species of the human gut microbiota.</title>
        <authorList>
            <person name="Zou Y."/>
            <person name="Xue W."/>
            <person name="Luo G."/>
        </authorList>
    </citation>
    <scope>NUCLEOTIDE SEQUENCE [LARGE SCALE GENOMIC DNA]</scope>
    <source>
        <strain evidence="1 2">TF08-14</strain>
    </source>
</reference>
<evidence type="ECO:0008006" key="3">
    <source>
        <dbReference type="Google" id="ProtNLM"/>
    </source>
</evidence>
<sequence>MSRTERRDVTYYSGHVIEVGGRRYRLEPPAPEAPPPPRSGRQRAAHVARMRDRAGCTWEEIGRALGLSAGRAKALYREARR</sequence>
<organism evidence="1 2">
    <name type="scientific">Collinsella tanakaei</name>
    <dbReference type="NCBI Taxonomy" id="626935"/>
    <lineage>
        <taxon>Bacteria</taxon>
        <taxon>Bacillati</taxon>
        <taxon>Actinomycetota</taxon>
        <taxon>Coriobacteriia</taxon>
        <taxon>Coriobacteriales</taxon>
        <taxon>Coriobacteriaceae</taxon>
        <taxon>Collinsella</taxon>
    </lineage>
</organism>
<protein>
    <recommendedName>
        <fullName evidence="3">RNA polymerase sigma-70 region 4 domain-containing protein</fullName>
    </recommendedName>
</protein>
<gene>
    <name evidence="1" type="ORF">DXC81_10730</name>
</gene>
<dbReference type="EMBL" id="QSRJ01000018">
    <property type="protein sequence ID" value="RGL07282.1"/>
    <property type="molecule type" value="Genomic_DNA"/>
</dbReference>
<dbReference type="Gene3D" id="1.10.10.10">
    <property type="entry name" value="Winged helix-like DNA-binding domain superfamily/Winged helix DNA-binding domain"/>
    <property type="match status" value="1"/>
</dbReference>
<dbReference type="AlphaFoldDB" id="A0A3E4QNH0"/>
<dbReference type="InterPro" id="IPR013324">
    <property type="entry name" value="RNA_pol_sigma_r3/r4-like"/>
</dbReference>
<dbReference type="Proteomes" id="UP000260943">
    <property type="component" value="Unassembled WGS sequence"/>
</dbReference>
<evidence type="ECO:0000313" key="2">
    <source>
        <dbReference type="Proteomes" id="UP000260943"/>
    </source>
</evidence>
<evidence type="ECO:0000313" key="1">
    <source>
        <dbReference type="EMBL" id="RGL07282.1"/>
    </source>
</evidence>
<dbReference type="SUPFAM" id="SSF88659">
    <property type="entry name" value="Sigma3 and sigma4 domains of RNA polymerase sigma factors"/>
    <property type="match status" value="1"/>
</dbReference>
<proteinExistence type="predicted"/>